<evidence type="ECO:0000259" key="5">
    <source>
        <dbReference type="SMART" id="SM00093"/>
    </source>
</evidence>
<accession>S4TJ40</accession>
<gene>
    <name evidence="6" type="primary">Ss2</name>
</gene>
<dbReference type="SUPFAM" id="SSF56574">
    <property type="entry name" value="Serpins"/>
    <property type="match status" value="1"/>
</dbReference>
<dbReference type="Pfam" id="PF00079">
    <property type="entry name" value="Serpin"/>
    <property type="match status" value="1"/>
</dbReference>
<keyword evidence="4" id="KW-0732">Signal</keyword>
<keyword evidence="1" id="KW-0646">Protease inhibitor</keyword>
<sequence>MIVKNIVFIPFLLLITGINVNADFKITDSVFDFSVATFQLANKNNANFIMSPVSAQLILALTYDGASGATADAMNIGLDLVGQTQAQATNDFSALISSLMQLSGNTTLNIANRIYLNNTFQIAPAFQADASQLQASVATIDFADASNAANAINAWASEETNGNIQGVVQANQFNSNTAMVLVNAINFEGVWKFQFDPKSTYASSFYTDLKTSQQILMMNNQASFNYGSIPQLDATALQMIYMDPTVSMLLLLPNARDGLSNMVENLLGKLVLKHN</sequence>
<evidence type="ECO:0000256" key="1">
    <source>
        <dbReference type="ARBA" id="ARBA00022690"/>
    </source>
</evidence>
<dbReference type="GO" id="GO:0005615">
    <property type="term" value="C:extracellular space"/>
    <property type="evidence" value="ECO:0007669"/>
    <property type="project" value="InterPro"/>
</dbReference>
<dbReference type="SMR" id="S4TJ40"/>
<dbReference type="InterPro" id="IPR023796">
    <property type="entry name" value="Serpin_dom"/>
</dbReference>
<feature type="chain" id="PRO_5004533159" evidence="4">
    <location>
        <begin position="23"/>
        <end position="275"/>
    </location>
</feature>
<dbReference type="Gene3D" id="3.30.497.10">
    <property type="entry name" value="Antithrombin, subunit I, domain 2"/>
    <property type="match status" value="1"/>
</dbReference>
<dbReference type="InterPro" id="IPR036186">
    <property type="entry name" value="Serpin_sf"/>
</dbReference>
<evidence type="ECO:0000256" key="4">
    <source>
        <dbReference type="SAM" id="SignalP"/>
    </source>
</evidence>
<feature type="domain" description="Serpin" evidence="5">
    <location>
        <begin position="35"/>
        <end position="275"/>
    </location>
</feature>
<proteinExistence type="evidence at transcript level"/>
<evidence type="ECO:0000256" key="2">
    <source>
        <dbReference type="ARBA" id="ARBA00022900"/>
    </source>
</evidence>
<evidence type="ECO:0000256" key="3">
    <source>
        <dbReference type="RuleBase" id="RU000411"/>
    </source>
</evidence>
<dbReference type="InterPro" id="IPR042178">
    <property type="entry name" value="Serpin_sf_1"/>
</dbReference>
<dbReference type="GO" id="GO:0004867">
    <property type="term" value="F:serine-type endopeptidase inhibitor activity"/>
    <property type="evidence" value="ECO:0007669"/>
    <property type="project" value="UniProtKB-KW"/>
</dbReference>
<dbReference type="EMBL" id="JQ915215">
    <property type="protein sequence ID" value="AGC26506.1"/>
    <property type="molecule type" value="mRNA"/>
</dbReference>
<dbReference type="SMART" id="SM00093">
    <property type="entry name" value="SERPIN"/>
    <property type="match status" value="1"/>
</dbReference>
<keyword evidence="2" id="KW-0722">Serine protease inhibitor</keyword>
<organism evidence="6">
    <name type="scientific">Arachnocampa richardsae</name>
    <dbReference type="NCBI Taxonomy" id="270896"/>
    <lineage>
        <taxon>Eukaryota</taxon>
        <taxon>Metazoa</taxon>
        <taxon>Ecdysozoa</taxon>
        <taxon>Arthropoda</taxon>
        <taxon>Hexapoda</taxon>
        <taxon>Insecta</taxon>
        <taxon>Pterygota</taxon>
        <taxon>Neoptera</taxon>
        <taxon>Endopterygota</taxon>
        <taxon>Diptera</taxon>
        <taxon>Nematocera</taxon>
        <taxon>Sciaroidea</taxon>
        <taxon>Keroplatidae</taxon>
        <taxon>Arachnocampinae</taxon>
        <taxon>Arachnocampa</taxon>
    </lineage>
</organism>
<name>S4TJ40_9DIPT</name>
<dbReference type="InterPro" id="IPR042185">
    <property type="entry name" value="Serpin_sf_2"/>
</dbReference>
<dbReference type="PANTHER" id="PTHR11461">
    <property type="entry name" value="SERINE PROTEASE INHIBITOR, SERPIN"/>
    <property type="match status" value="1"/>
</dbReference>
<reference evidence="6" key="1">
    <citation type="submission" date="2012-04" db="EMBL/GenBank/DDBJ databases">
        <title>Glow-worm silk proteins.</title>
        <authorList>
            <person name="Walker A.A."/>
            <person name="Weisman S."/>
            <person name="Trueman H."/>
            <person name="Tara S.D."/>
        </authorList>
    </citation>
    <scope>NUCLEOTIDE SEQUENCE</scope>
    <source>
        <tissue evidence="6">Silk gland</tissue>
    </source>
</reference>
<dbReference type="Gene3D" id="2.30.39.10">
    <property type="entry name" value="Alpha-1-antitrypsin, domain 1"/>
    <property type="match status" value="1"/>
</dbReference>
<protein>
    <submittedName>
        <fullName evidence="6">Silk serpin 2</fullName>
    </submittedName>
</protein>
<feature type="signal peptide" evidence="4">
    <location>
        <begin position="1"/>
        <end position="22"/>
    </location>
</feature>
<dbReference type="AlphaFoldDB" id="S4TJ40"/>
<comment type="similarity">
    <text evidence="3">Belongs to the serpin family.</text>
</comment>
<dbReference type="InterPro" id="IPR000215">
    <property type="entry name" value="Serpin_fam"/>
</dbReference>
<dbReference type="PANTHER" id="PTHR11461:SF372">
    <property type="entry name" value="ACCESSORY GLAND PROTEIN ACP76A-RELATED"/>
    <property type="match status" value="1"/>
</dbReference>
<evidence type="ECO:0000313" key="6">
    <source>
        <dbReference type="EMBL" id="AGC26506.1"/>
    </source>
</evidence>